<name>A0AAV4QE41_9ARAC</name>
<sequence length="89" mass="9950">MKISKDKDFITRKPPRVSIHRQSVIMNAMLHSVAVPTNANVKGIRPESAAAVSPACYTLNIDIYAQVAQPVLRNCHDCRNLHRQLSKDV</sequence>
<accession>A0AAV4QE41</accession>
<keyword evidence="2" id="KW-1185">Reference proteome</keyword>
<dbReference type="EMBL" id="BPLQ01004336">
    <property type="protein sequence ID" value="GIY07390.1"/>
    <property type="molecule type" value="Genomic_DNA"/>
</dbReference>
<comment type="caution">
    <text evidence="1">The sequence shown here is derived from an EMBL/GenBank/DDBJ whole genome shotgun (WGS) entry which is preliminary data.</text>
</comment>
<protein>
    <submittedName>
        <fullName evidence="1">Uncharacterized protein</fullName>
    </submittedName>
</protein>
<evidence type="ECO:0000313" key="2">
    <source>
        <dbReference type="Proteomes" id="UP001054837"/>
    </source>
</evidence>
<organism evidence="1 2">
    <name type="scientific">Caerostris darwini</name>
    <dbReference type="NCBI Taxonomy" id="1538125"/>
    <lineage>
        <taxon>Eukaryota</taxon>
        <taxon>Metazoa</taxon>
        <taxon>Ecdysozoa</taxon>
        <taxon>Arthropoda</taxon>
        <taxon>Chelicerata</taxon>
        <taxon>Arachnida</taxon>
        <taxon>Araneae</taxon>
        <taxon>Araneomorphae</taxon>
        <taxon>Entelegynae</taxon>
        <taxon>Araneoidea</taxon>
        <taxon>Araneidae</taxon>
        <taxon>Caerostris</taxon>
    </lineage>
</organism>
<gene>
    <name evidence="1" type="ORF">CDAR_434911</name>
</gene>
<dbReference type="AlphaFoldDB" id="A0AAV4QE41"/>
<reference evidence="1 2" key="1">
    <citation type="submission" date="2021-06" db="EMBL/GenBank/DDBJ databases">
        <title>Caerostris darwini draft genome.</title>
        <authorList>
            <person name="Kono N."/>
            <person name="Arakawa K."/>
        </authorList>
    </citation>
    <scope>NUCLEOTIDE SEQUENCE [LARGE SCALE GENOMIC DNA]</scope>
</reference>
<evidence type="ECO:0000313" key="1">
    <source>
        <dbReference type="EMBL" id="GIY07390.1"/>
    </source>
</evidence>
<dbReference type="Proteomes" id="UP001054837">
    <property type="component" value="Unassembled WGS sequence"/>
</dbReference>
<proteinExistence type="predicted"/>